<comment type="caution">
    <text evidence="1">The sequence shown here is derived from an EMBL/GenBank/DDBJ whole genome shotgun (WGS) entry which is preliminary data.</text>
</comment>
<name>A0AAV4SNT9_CAEEX</name>
<keyword evidence="2" id="KW-1185">Reference proteome</keyword>
<dbReference type="AlphaFoldDB" id="A0AAV4SNT9"/>
<sequence length="82" mass="9415">MSINSFYPARAHNEQAAPMMNACPTNASLVRLMPRERERAIERKAARRDRGDGTVRNERERGVCEGKIELKKKNCKMKNPKT</sequence>
<dbReference type="Proteomes" id="UP001054945">
    <property type="component" value="Unassembled WGS sequence"/>
</dbReference>
<protein>
    <submittedName>
        <fullName evidence="1">Uncharacterized protein</fullName>
    </submittedName>
</protein>
<proteinExistence type="predicted"/>
<evidence type="ECO:0000313" key="1">
    <source>
        <dbReference type="EMBL" id="GIY35107.1"/>
    </source>
</evidence>
<reference evidence="1 2" key="1">
    <citation type="submission" date="2021-06" db="EMBL/GenBank/DDBJ databases">
        <title>Caerostris extrusa draft genome.</title>
        <authorList>
            <person name="Kono N."/>
            <person name="Arakawa K."/>
        </authorList>
    </citation>
    <scope>NUCLEOTIDE SEQUENCE [LARGE SCALE GENOMIC DNA]</scope>
</reference>
<evidence type="ECO:0000313" key="2">
    <source>
        <dbReference type="Proteomes" id="UP001054945"/>
    </source>
</evidence>
<dbReference type="EMBL" id="BPLR01009858">
    <property type="protein sequence ID" value="GIY35107.1"/>
    <property type="molecule type" value="Genomic_DNA"/>
</dbReference>
<organism evidence="1 2">
    <name type="scientific">Caerostris extrusa</name>
    <name type="common">Bark spider</name>
    <name type="synonym">Caerostris bankana</name>
    <dbReference type="NCBI Taxonomy" id="172846"/>
    <lineage>
        <taxon>Eukaryota</taxon>
        <taxon>Metazoa</taxon>
        <taxon>Ecdysozoa</taxon>
        <taxon>Arthropoda</taxon>
        <taxon>Chelicerata</taxon>
        <taxon>Arachnida</taxon>
        <taxon>Araneae</taxon>
        <taxon>Araneomorphae</taxon>
        <taxon>Entelegynae</taxon>
        <taxon>Araneoidea</taxon>
        <taxon>Araneidae</taxon>
        <taxon>Caerostris</taxon>
    </lineage>
</organism>
<gene>
    <name evidence="1" type="ORF">CEXT_152071</name>
</gene>
<accession>A0AAV4SNT9</accession>